<comment type="caution">
    <text evidence="5">The sequence shown here is derived from an EMBL/GenBank/DDBJ whole genome shotgun (WGS) entry which is preliminary data.</text>
</comment>
<dbReference type="GO" id="GO:0043565">
    <property type="term" value="F:sequence-specific DNA binding"/>
    <property type="evidence" value="ECO:0007669"/>
    <property type="project" value="InterPro"/>
</dbReference>
<dbReference type="Gene3D" id="1.10.10.60">
    <property type="entry name" value="Homeodomain-like"/>
    <property type="match status" value="1"/>
</dbReference>
<accession>A0A7X8XYG3</accession>
<evidence type="ECO:0000313" key="6">
    <source>
        <dbReference type="Proteomes" id="UP000585050"/>
    </source>
</evidence>
<dbReference type="InterPro" id="IPR020449">
    <property type="entry name" value="Tscrpt_reg_AraC-type_HTH"/>
</dbReference>
<dbReference type="GO" id="GO:0003700">
    <property type="term" value="F:DNA-binding transcription factor activity"/>
    <property type="evidence" value="ECO:0007669"/>
    <property type="project" value="InterPro"/>
</dbReference>
<dbReference type="InterPro" id="IPR053142">
    <property type="entry name" value="PchR_regulatory_protein"/>
</dbReference>
<dbReference type="PRINTS" id="PR00032">
    <property type="entry name" value="HTHARAC"/>
</dbReference>
<gene>
    <name evidence="5" type="ORF">HGP29_22605</name>
</gene>
<dbReference type="PROSITE" id="PS01124">
    <property type="entry name" value="HTH_ARAC_FAMILY_2"/>
    <property type="match status" value="1"/>
</dbReference>
<keyword evidence="2" id="KW-0238">DNA-binding</keyword>
<dbReference type="PANTHER" id="PTHR47893">
    <property type="entry name" value="REGULATORY PROTEIN PCHR"/>
    <property type="match status" value="1"/>
</dbReference>
<dbReference type="PROSITE" id="PS00041">
    <property type="entry name" value="HTH_ARAC_FAMILY_1"/>
    <property type="match status" value="1"/>
</dbReference>
<sequence>MKYITDNSENQRQKLMDIGIIHATLDKWGMLFKTKRNGEKLRFNGEICDGNIEGIQCGADMDVMKFDLHFKKKLELERPKQDIKSPFISVLFGSPSTDTVVEKKIEDGKEVEYEYAYENLGVFCTNSNENLSYGYGADLPIRLVNVRVTEDFFNYYIQQDEVLSNLMNLEGSFFVYEELDPAMQLVFQRIFDIKSEELFYKDKIKSLGLMLLNIFFSNVAKRENITETNKYPFNVEPVFKAQTILKSTLDRPVTIDELTREVGLSESRLRYLFKQIFGTTIHNYHQDVRLLKSKEFLLEGKKTMLMIAMDLGFSSASHFSTAFKRKFKISPKEFQNNSKN</sequence>
<organism evidence="5 6">
    <name type="scientific">Flammeovirga agarivorans</name>
    <dbReference type="NCBI Taxonomy" id="2726742"/>
    <lineage>
        <taxon>Bacteria</taxon>
        <taxon>Pseudomonadati</taxon>
        <taxon>Bacteroidota</taxon>
        <taxon>Cytophagia</taxon>
        <taxon>Cytophagales</taxon>
        <taxon>Flammeovirgaceae</taxon>
        <taxon>Flammeovirga</taxon>
    </lineage>
</organism>
<feature type="domain" description="HTH araC/xylS-type" evidence="4">
    <location>
        <begin position="239"/>
        <end position="337"/>
    </location>
</feature>
<dbReference type="EMBL" id="JABAIL010000009">
    <property type="protein sequence ID" value="NLR94010.1"/>
    <property type="molecule type" value="Genomic_DNA"/>
</dbReference>
<evidence type="ECO:0000259" key="4">
    <source>
        <dbReference type="PROSITE" id="PS01124"/>
    </source>
</evidence>
<protein>
    <submittedName>
        <fullName evidence="5">Helix-turn-helix transcriptional regulator</fullName>
    </submittedName>
</protein>
<proteinExistence type="predicted"/>
<dbReference type="SMART" id="SM00342">
    <property type="entry name" value="HTH_ARAC"/>
    <property type="match status" value="1"/>
</dbReference>
<dbReference type="AlphaFoldDB" id="A0A7X8XYG3"/>
<evidence type="ECO:0000256" key="3">
    <source>
        <dbReference type="ARBA" id="ARBA00023163"/>
    </source>
</evidence>
<dbReference type="Pfam" id="PF12833">
    <property type="entry name" value="HTH_18"/>
    <property type="match status" value="1"/>
</dbReference>
<dbReference type="PANTHER" id="PTHR47893:SF1">
    <property type="entry name" value="REGULATORY PROTEIN PCHR"/>
    <property type="match status" value="1"/>
</dbReference>
<dbReference type="InterPro" id="IPR018060">
    <property type="entry name" value="HTH_AraC"/>
</dbReference>
<dbReference type="Proteomes" id="UP000585050">
    <property type="component" value="Unassembled WGS sequence"/>
</dbReference>
<evidence type="ECO:0000313" key="5">
    <source>
        <dbReference type="EMBL" id="NLR94010.1"/>
    </source>
</evidence>
<dbReference type="InterPro" id="IPR009057">
    <property type="entry name" value="Homeodomain-like_sf"/>
</dbReference>
<dbReference type="SUPFAM" id="SSF46689">
    <property type="entry name" value="Homeodomain-like"/>
    <property type="match status" value="2"/>
</dbReference>
<dbReference type="RefSeq" id="WP_168884723.1">
    <property type="nucleotide sequence ID" value="NZ_JABAIL010000009.1"/>
</dbReference>
<name>A0A7X8XYG3_9BACT</name>
<keyword evidence="1" id="KW-0805">Transcription regulation</keyword>
<keyword evidence="3" id="KW-0804">Transcription</keyword>
<dbReference type="InterPro" id="IPR018062">
    <property type="entry name" value="HTH_AraC-typ_CS"/>
</dbReference>
<evidence type="ECO:0000256" key="1">
    <source>
        <dbReference type="ARBA" id="ARBA00023015"/>
    </source>
</evidence>
<evidence type="ECO:0000256" key="2">
    <source>
        <dbReference type="ARBA" id="ARBA00023125"/>
    </source>
</evidence>
<keyword evidence="6" id="KW-1185">Reference proteome</keyword>
<reference evidence="5 6" key="1">
    <citation type="submission" date="2020-04" db="EMBL/GenBank/DDBJ databases">
        <title>Flammeovirga sp. SR4, a novel species isolated from seawater.</title>
        <authorList>
            <person name="Wang X."/>
        </authorList>
    </citation>
    <scope>NUCLEOTIDE SEQUENCE [LARGE SCALE GENOMIC DNA]</scope>
    <source>
        <strain evidence="5 6">SR4</strain>
    </source>
</reference>